<proteinExistence type="inferred from homology"/>
<dbReference type="SUPFAM" id="SSF49503">
    <property type="entry name" value="Cupredoxins"/>
    <property type="match status" value="1"/>
</dbReference>
<dbReference type="GO" id="GO:0005507">
    <property type="term" value="F:copper ion binding"/>
    <property type="evidence" value="ECO:0007669"/>
    <property type="project" value="InterPro"/>
</dbReference>
<evidence type="ECO:0000313" key="3">
    <source>
        <dbReference type="EMBL" id="KZM25312.1"/>
    </source>
</evidence>
<accession>A0A163HIZ3</accession>
<sequence length="253" mass="28506">MGDFKSDIDHTLFSLFRFMFVTSMRGIVRYNGAPTGSLTTFAWDANSKDACVNVDYSLLKPHFKHSIFSPELQNPDLAVSIAKDSSNLFKWDIGLSSMHVIWDKPSLLQIAEGNATWESAENVYLLPDANKWVYWVIDTKLPVPYPIHLHGHDFYFLAQAASATYDSSVELNLNNPPRRDVATLLASGYLVIAFYTDNPGTWLHVAEGLALQFVEREGEICALFDTAALESTCKLWEDFNVEKFHIEQDDSGV</sequence>
<dbReference type="PANTHER" id="PTHR11709:SF502">
    <property type="entry name" value="MULTICOPPER OXIDASE"/>
    <property type="match status" value="1"/>
</dbReference>
<dbReference type="Gene3D" id="2.60.40.420">
    <property type="entry name" value="Cupredoxins - blue copper proteins"/>
    <property type="match status" value="1"/>
</dbReference>
<dbReference type="InterPro" id="IPR008972">
    <property type="entry name" value="Cupredoxin"/>
</dbReference>
<keyword evidence="4" id="KW-1185">Reference proteome</keyword>
<feature type="domain" description="Plastocyanin-like" evidence="2">
    <location>
        <begin position="104"/>
        <end position="218"/>
    </location>
</feature>
<dbReference type="GO" id="GO:0016491">
    <property type="term" value="F:oxidoreductase activity"/>
    <property type="evidence" value="ECO:0007669"/>
    <property type="project" value="InterPro"/>
</dbReference>
<comment type="caution">
    <text evidence="3">The sequence shown here is derived from an EMBL/GenBank/DDBJ whole genome shotgun (WGS) entry which is preliminary data.</text>
</comment>
<dbReference type="Proteomes" id="UP000076837">
    <property type="component" value="Unassembled WGS sequence"/>
</dbReference>
<dbReference type="InterPro" id="IPR011706">
    <property type="entry name" value="Cu-oxidase_C"/>
</dbReference>
<dbReference type="EMBL" id="JYNV01000129">
    <property type="protein sequence ID" value="KZM25312.1"/>
    <property type="molecule type" value="Genomic_DNA"/>
</dbReference>
<organism evidence="3 4">
    <name type="scientific">Didymella rabiei</name>
    <name type="common">Chickpea ascochyta blight fungus</name>
    <name type="synonym">Mycosphaerella rabiei</name>
    <dbReference type="NCBI Taxonomy" id="5454"/>
    <lineage>
        <taxon>Eukaryota</taxon>
        <taxon>Fungi</taxon>
        <taxon>Dikarya</taxon>
        <taxon>Ascomycota</taxon>
        <taxon>Pezizomycotina</taxon>
        <taxon>Dothideomycetes</taxon>
        <taxon>Pleosporomycetidae</taxon>
        <taxon>Pleosporales</taxon>
        <taxon>Pleosporineae</taxon>
        <taxon>Didymellaceae</taxon>
        <taxon>Ascochyta</taxon>
    </lineage>
</organism>
<comment type="similarity">
    <text evidence="1">Belongs to the multicopper oxidase family.</text>
</comment>
<dbReference type="PANTHER" id="PTHR11709">
    <property type="entry name" value="MULTI-COPPER OXIDASE"/>
    <property type="match status" value="1"/>
</dbReference>
<protein>
    <submittedName>
        <fullName evidence="3">Copper ion binding</fullName>
    </submittedName>
</protein>
<evidence type="ECO:0000313" key="4">
    <source>
        <dbReference type="Proteomes" id="UP000076837"/>
    </source>
</evidence>
<gene>
    <name evidence="3" type="ORF">ST47_g3472</name>
</gene>
<reference evidence="3 4" key="1">
    <citation type="journal article" date="2016" name="Sci. Rep.">
        <title>Draft genome sequencing and secretome analysis of fungal phytopathogen Ascochyta rabiei provides insight into the necrotrophic effector repertoire.</title>
        <authorList>
            <person name="Verma S."/>
            <person name="Gazara R.K."/>
            <person name="Nizam S."/>
            <person name="Parween S."/>
            <person name="Chattopadhyay D."/>
            <person name="Verma P.K."/>
        </authorList>
    </citation>
    <scope>NUCLEOTIDE SEQUENCE [LARGE SCALE GENOMIC DNA]</scope>
    <source>
        <strain evidence="3 4">ArDII</strain>
    </source>
</reference>
<name>A0A163HIZ3_DIDRA</name>
<evidence type="ECO:0000259" key="2">
    <source>
        <dbReference type="Pfam" id="PF07731"/>
    </source>
</evidence>
<dbReference type="InterPro" id="IPR045087">
    <property type="entry name" value="Cu-oxidase_fam"/>
</dbReference>
<evidence type="ECO:0000256" key="1">
    <source>
        <dbReference type="ARBA" id="ARBA00010609"/>
    </source>
</evidence>
<dbReference type="Pfam" id="PF07731">
    <property type="entry name" value="Cu-oxidase_2"/>
    <property type="match status" value="1"/>
</dbReference>
<dbReference type="CDD" id="cd13901">
    <property type="entry name" value="CuRO_3_MaLCC_like"/>
    <property type="match status" value="1"/>
</dbReference>
<dbReference type="AlphaFoldDB" id="A0A163HIZ3"/>
<dbReference type="STRING" id="5454.A0A163HIZ3"/>